<feature type="transmembrane region" description="Helical" evidence="1">
    <location>
        <begin position="12"/>
        <end position="30"/>
    </location>
</feature>
<proteinExistence type="predicted"/>
<keyword evidence="3" id="KW-1185">Reference proteome</keyword>
<keyword evidence="1" id="KW-0812">Transmembrane</keyword>
<dbReference type="Proteomes" id="UP001501758">
    <property type="component" value="Unassembled WGS sequence"/>
</dbReference>
<keyword evidence="1" id="KW-1133">Transmembrane helix</keyword>
<comment type="caution">
    <text evidence="2">The sequence shown here is derived from an EMBL/GenBank/DDBJ whole genome shotgun (WGS) entry which is preliminary data.</text>
</comment>
<evidence type="ECO:0000313" key="2">
    <source>
        <dbReference type="EMBL" id="GAA0733787.1"/>
    </source>
</evidence>
<organism evidence="2 3">
    <name type="scientific">Aquimarina litoralis</name>
    <dbReference type="NCBI Taxonomy" id="584605"/>
    <lineage>
        <taxon>Bacteria</taxon>
        <taxon>Pseudomonadati</taxon>
        <taxon>Bacteroidota</taxon>
        <taxon>Flavobacteriia</taxon>
        <taxon>Flavobacteriales</taxon>
        <taxon>Flavobacteriaceae</taxon>
        <taxon>Aquimarina</taxon>
    </lineage>
</organism>
<feature type="transmembrane region" description="Helical" evidence="1">
    <location>
        <begin position="42"/>
        <end position="62"/>
    </location>
</feature>
<gene>
    <name evidence="2" type="ORF">GCM10009430_48250</name>
</gene>
<keyword evidence="1" id="KW-0472">Membrane</keyword>
<dbReference type="RefSeq" id="WP_343914817.1">
    <property type="nucleotide sequence ID" value="NZ_BAAAGE010000008.1"/>
</dbReference>
<evidence type="ECO:0008006" key="4">
    <source>
        <dbReference type="Google" id="ProtNLM"/>
    </source>
</evidence>
<evidence type="ECO:0000313" key="3">
    <source>
        <dbReference type="Proteomes" id="UP001501758"/>
    </source>
</evidence>
<reference evidence="2 3" key="1">
    <citation type="journal article" date="2019" name="Int. J. Syst. Evol. Microbiol.">
        <title>The Global Catalogue of Microorganisms (GCM) 10K type strain sequencing project: providing services to taxonomists for standard genome sequencing and annotation.</title>
        <authorList>
            <consortium name="The Broad Institute Genomics Platform"/>
            <consortium name="The Broad Institute Genome Sequencing Center for Infectious Disease"/>
            <person name="Wu L."/>
            <person name="Ma J."/>
        </authorList>
    </citation>
    <scope>NUCLEOTIDE SEQUENCE [LARGE SCALE GENOMIC DNA]</scope>
    <source>
        <strain evidence="2 3">JCM 15974</strain>
    </source>
</reference>
<name>A0ABN1JAD5_9FLAO</name>
<evidence type="ECO:0000256" key="1">
    <source>
        <dbReference type="SAM" id="Phobius"/>
    </source>
</evidence>
<accession>A0ABN1JAD5</accession>
<dbReference type="EMBL" id="BAAAGE010000008">
    <property type="protein sequence ID" value="GAA0733787.1"/>
    <property type="molecule type" value="Genomic_DNA"/>
</dbReference>
<protein>
    <recommendedName>
        <fullName evidence="4">AtpZ/AtpI family protein</fullName>
    </recommendedName>
</protein>
<sequence>MDETNNKTTKSKYDLIIGILGTLFGTFRLYQHLQAEPVQWNYRILLAISFIGYGIFLLYRYFQNNKQ</sequence>